<feature type="domain" description="HNH" evidence="2">
    <location>
        <begin position="33"/>
        <end position="81"/>
    </location>
</feature>
<organism evidence="3 4">
    <name type="scientific">Sphaerotilus microaerophilus</name>
    <dbReference type="NCBI Taxonomy" id="2914710"/>
    <lineage>
        <taxon>Bacteria</taxon>
        <taxon>Pseudomonadati</taxon>
        <taxon>Pseudomonadota</taxon>
        <taxon>Betaproteobacteria</taxon>
        <taxon>Burkholderiales</taxon>
        <taxon>Sphaerotilaceae</taxon>
        <taxon>Sphaerotilus</taxon>
    </lineage>
</organism>
<accession>A0ABN6PL48</accession>
<gene>
    <name evidence="3" type="ORF">CATMQ487_12420</name>
</gene>
<protein>
    <recommendedName>
        <fullName evidence="2">HNH domain-containing protein</fullName>
    </recommendedName>
</protein>
<dbReference type="RefSeq" id="WP_251972408.1">
    <property type="nucleotide sequence ID" value="NZ_AP025730.1"/>
</dbReference>
<dbReference type="Pfam" id="PF01844">
    <property type="entry name" value="HNH"/>
    <property type="match status" value="1"/>
</dbReference>
<dbReference type="Proteomes" id="UP001057498">
    <property type="component" value="Chromosome"/>
</dbReference>
<evidence type="ECO:0000259" key="2">
    <source>
        <dbReference type="Pfam" id="PF01844"/>
    </source>
</evidence>
<evidence type="ECO:0000313" key="4">
    <source>
        <dbReference type="Proteomes" id="UP001057498"/>
    </source>
</evidence>
<reference evidence="3" key="1">
    <citation type="submission" date="2022-04" db="EMBL/GenBank/DDBJ databases">
        <title>Whole genome sequence of Sphaerotilus sp. FB-5.</title>
        <authorList>
            <person name="Takeda M."/>
            <person name="Narihara S."/>
            <person name="Akimoto M."/>
            <person name="Akimoto R."/>
            <person name="Nishiyashiki S."/>
            <person name="Murakami T."/>
        </authorList>
    </citation>
    <scope>NUCLEOTIDE SEQUENCE</scope>
    <source>
        <strain evidence="3">FB-5</strain>
    </source>
</reference>
<dbReference type="Gene3D" id="1.10.30.50">
    <property type="match status" value="1"/>
</dbReference>
<feature type="region of interest" description="Disordered" evidence="1">
    <location>
        <begin position="223"/>
        <end position="243"/>
    </location>
</feature>
<name>A0ABN6PL48_9BURK</name>
<proteinExistence type="predicted"/>
<dbReference type="EMBL" id="AP025730">
    <property type="protein sequence ID" value="BDI04272.1"/>
    <property type="molecule type" value="Genomic_DNA"/>
</dbReference>
<sequence length="243" mass="26460">MRPVRRGPSPQTEDYSPYTAALAPLVARMGLYCSYCERPIPTNLAVEHIQPKALAPYAGLIGRWTNYLLGCVNCNSTKGDRDAVLAELLLPDRDNTAAAFLYTADGRVQVAPKLTAARTRKAQALLALVGLDKAATASSSSNEAQVALDRVSQRMQAWLEASEARAELRAQPQLEPLRRMIVKLAQARGFFSVWMTVFADDADMRARLVKAFPGTAESGCFDSQGALVRPAPNPDQLKSGRKI</sequence>
<evidence type="ECO:0000313" key="3">
    <source>
        <dbReference type="EMBL" id="BDI04272.1"/>
    </source>
</evidence>
<evidence type="ECO:0000256" key="1">
    <source>
        <dbReference type="SAM" id="MobiDB-lite"/>
    </source>
</evidence>
<keyword evidence="4" id="KW-1185">Reference proteome</keyword>
<dbReference type="InterPro" id="IPR002711">
    <property type="entry name" value="HNH"/>
</dbReference>